<comment type="caution">
    <text evidence="3">The sequence shown here is derived from an EMBL/GenBank/DDBJ whole genome shotgun (WGS) entry which is preliminary data.</text>
</comment>
<feature type="chain" id="PRO_5045946323" evidence="2">
    <location>
        <begin position="18"/>
        <end position="170"/>
    </location>
</feature>
<keyword evidence="2" id="KW-0732">Signal</keyword>
<reference evidence="3 4" key="1">
    <citation type="journal article" date="2022" name="Gigascience">
        <title>A chromosome-level genome assembly and annotation of the desert horned lizard, Phrynosoma platyrhinos, provides insight into chromosomal rearrangements among reptiles.</title>
        <authorList>
            <person name="Koochekian N."/>
            <person name="Ascanio A."/>
            <person name="Farleigh K."/>
            <person name="Card D.C."/>
            <person name="Schield D.R."/>
            <person name="Castoe T.A."/>
            <person name="Jezkova T."/>
        </authorList>
    </citation>
    <scope>NUCLEOTIDE SEQUENCE [LARGE SCALE GENOMIC DNA]</scope>
    <source>
        <strain evidence="3">NK-2021</strain>
    </source>
</reference>
<sequence>MIFWLLLVLLLPHCDLCRQLKRKCPLKQMMDRRTPLNYYRPGDYVISGITSTTNTVFSPFVFVQPPYTQFLSPNFHTTSGPVGKNHPVHDMEVSYQIPVLVQGSAIHGIIMQLEVSQERKDFEAQNIDNSKSNNKNKNNKNRQDENDIVERLGDELPPQKKTGFHLLEKE</sequence>
<gene>
    <name evidence="3" type="ORF">JD844_013522</name>
</gene>
<evidence type="ECO:0000313" key="4">
    <source>
        <dbReference type="Proteomes" id="UP000826234"/>
    </source>
</evidence>
<accession>A0ABQ7TMT9</accession>
<protein>
    <submittedName>
        <fullName evidence="3">Uncharacterized protein</fullName>
    </submittedName>
</protein>
<evidence type="ECO:0000256" key="1">
    <source>
        <dbReference type="SAM" id="MobiDB-lite"/>
    </source>
</evidence>
<feature type="compositionally biased region" description="Basic and acidic residues" evidence="1">
    <location>
        <begin position="141"/>
        <end position="158"/>
    </location>
</feature>
<feature type="signal peptide" evidence="2">
    <location>
        <begin position="1"/>
        <end position="17"/>
    </location>
</feature>
<organism evidence="3 4">
    <name type="scientific">Phrynosoma platyrhinos</name>
    <name type="common">Desert horned lizard</name>
    <dbReference type="NCBI Taxonomy" id="52577"/>
    <lineage>
        <taxon>Eukaryota</taxon>
        <taxon>Metazoa</taxon>
        <taxon>Chordata</taxon>
        <taxon>Craniata</taxon>
        <taxon>Vertebrata</taxon>
        <taxon>Euteleostomi</taxon>
        <taxon>Lepidosauria</taxon>
        <taxon>Squamata</taxon>
        <taxon>Bifurcata</taxon>
        <taxon>Unidentata</taxon>
        <taxon>Episquamata</taxon>
        <taxon>Toxicofera</taxon>
        <taxon>Iguania</taxon>
        <taxon>Phrynosomatidae</taxon>
        <taxon>Phrynosomatinae</taxon>
        <taxon>Phrynosoma</taxon>
    </lineage>
</organism>
<proteinExistence type="predicted"/>
<feature type="region of interest" description="Disordered" evidence="1">
    <location>
        <begin position="124"/>
        <end position="170"/>
    </location>
</feature>
<evidence type="ECO:0000313" key="3">
    <source>
        <dbReference type="EMBL" id="KAH0630473.1"/>
    </source>
</evidence>
<evidence type="ECO:0000256" key="2">
    <source>
        <dbReference type="SAM" id="SignalP"/>
    </source>
</evidence>
<dbReference type="EMBL" id="JAIPUX010000439">
    <property type="protein sequence ID" value="KAH0630473.1"/>
    <property type="molecule type" value="Genomic_DNA"/>
</dbReference>
<dbReference type="Proteomes" id="UP000826234">
    <property type="component" value="Unassembled WGS sequence"/>
</dbReference>
<name>A0ABQ7TMT9_PHRPL</name>
<keyword evidence="4" id="KW-1185">Reference proteome</keyword>